<dbReference type="KEGG" id="llu:AKJ09_06889"/>
<protein>
    <submittedName>
        <fullName evidence="1">3-oxoacyl-(Acyl-carrier protein) reductase</fullName>
    </submittedName>
</protein>
<dbReference type="EMBL" id="CP012333">
    <property type="protein sequence ID" value="AKV00226.1"/>
    <property type="molecule type" value="Genomic_DNA"/>
</dbReference>
<proteinExistence type="predicted"/>
<dbReference type="Proteomes" id="UP000064967">
    <property type="component" value="Chromosome"/>
</dbReference>
<organism evidence="1 2">
    <name type="scientific">Labilithrix luteola</name>
    <dbReference type="NCBI Taxonomy" id="1391654"/>
    <lineage>
        <taxon>Bacteria</taxon>
        <taxon>Pseudomonadati</taxon>
        <taxon>Myxococcota</taxon>
        <taxon>Polyangia</taxon>
        <taxon>Polyangiales</taxon>
        <taxon>Labilitrichaceae</taxon>
        <taxon>Labilithrix</taxon>
    </lineage>
</organism>
<reference evidence="1 2" key="1">
    <citation type="submission" date="2015-08" db="EMBL/GenBank/DDBJ databases">
        <authorList>
            <person name="Babu N.S."/>
            <person name="Beckwith C.J."/>
            <person name="Beseler K.G."/>
            <person name="Brison A."/>
            <person name="Carone J.V."/>
            <person name="Caskin T.P."/>
            <person name="Diamond M."/>
            <person name="Durham M.E."/>
            <person name="Foxe J.M."/>
            <person name="Go M."/>
            <person name="Henderson B.A."/>
            <person name="Jones I.B."/>
            <person name="McGettigan J.A."/>
            <person name="Micheletti S.J."/>
            <person name="Nasrallah M.E."/>
            <person name="Ortiz D."/>
            <person name="Piller C.R."/>
            <person name="Privatt S.R."/>
            <person name="Schneider S.L."/>
            <person name="Sharp S."/>
            <person name="Smith T.C."/>
            <person name="Stanton J.D."/>
            <person name="Ullery H.E."/>
            <person name="Wilson R.J."/>
            <person name="Serrano M.G."/>
            <person name="Buck G."/>
            <person name="Lee V."/>
            <person name="Wang Y."/>
            <person name="Carvalho R."/>
            <person name="Voegtly L."/>
            <person name="Shi R."/>
            <person name="Duckworth R."/>
            <person name="Johnson A."/>
            <person name="Loviza R."/>
            <person name="Walstead R."/>
            <person name="Shah Z."/>
            <person name="Kiflezghi M."/>
            <person name="Wade K."/>
            <person name="Ball S.L."/>
            <person name="Bradley K.W."/>
            <person name="Asai D.J."/>
            <person name="Bowman C.A."/>
            <person name="Russell D.A."/>
            <person name="Pope W.H."/>
            <person name="Jacobs-Sera D."/>
            <person name="Hendrix R.W."/>
            <person name="Hatfull G.F."/>
        </authorList>
    </citation>
    <scope>NUCLEOTIDE SEQUENCE [LARGE SCALE GENOMIC DNA]</scope>
    <source>
        <strain evidence="1 2">DSM 27648</strain>
    </source>
</reference>
<accession>A0A0K1Q334</accession>
<sequence length="104" mass="11357">MARDANAIAKERGLSIRFQALLPMQLMADTRLGLAVASEYARRRGISVEAHVTERYGTIMNARTYGERVAEWLDGPQANGIAFGVGESGVHLMEEPSIAPRRSA</sequence>
<dbReference type="STRING" id="1391654.AKJ09_06889"/>
<dbReference type="AlphaFoldDB" id="A0A0K1Q334"/>
<evidence type="ECO:0000313" key="1">
    <source>
        <dbReference type="EMBL" id="AKV00226.1"/>
    </source>
</evidence>
<keyword evidence="2" id="KW-1185">Reference proteome</keyword>
<evidence type="ECO:0000313" key="2">
    <source>
        <dbReference type="Proteomes" id="UP000064967"/>
    </source>
</evidence>
<name>A0A0K1Q334_9BACT</name>
<gene>
    <name evidence="1" type="ORF">AKJ09_06889</name>
</gene>